<dbReference type="EMBL" id="FNLM01000034">
    <property type="protein sequence ID" value="SDU70544.1"/>
    <property type="molecule type" value="Genomic_DNA"/>
</dbReference>
<evidence type="ECO:0000313" key="1">
    <source>
        <dbReference type="EMBL" id="SDU70544.1"/>
    </source>
</evidence>
<dbReference type="AlphaFoldDB" id="A0A1H2KPL9"/>
<accession>A0A1H2KPL9</accession>
<organism evidence="1 2">
    <name type="scientific">Gordonia westfalica</name>
    <dbReference type="NCBI Taxonomy" id="158898"/>
    <lineage>
        <taxon>Bacteria</taxon>
        <taxon>Bacillati</taxon>
        <taxon>Actinomycetota</taxon>
        <taxon>Actinomycetes</taxon>
        <taxon>Mycobacteriales</taxon>
        <taxon>Gordoniaceae</taxon>
        <taxon>Gordonia</taxon>
    </lineage>
</organism>
<dbReference type="RefSeq" id="WP_074852124.1">
    <property type="nucleotide sequence ID" value="NZ_FNLM01000034.1"/>
</dbReference>
<protein>
    <submittedName>
        <fullName evidence="1">Uncharacterized protein</fullName>
    </submittedName>
</protein>
<evidence type="ECO:0000313" key="2">
    <source>
        <dbReference type="Proteomes" id="UP000183180"/>
    </source>
</evidence>
<dbReference type="Proteomes" id="UP000183180">
    <property type="component" value="Unassembled WGS sequence"/>
</dbReference>
<reference evidence="1 2" key="1">
    <citation type="submission" date="2016-10" db="EMBL/GenBank/DDBJ databases">
        <authorList>
            <person name="de Groot N.N."/>
        </authorList>
    </citation>
    <scope>NUCLEOTIDE SEQUENCE [LARGE SCALE GENOMIC DNA]</scope>
    <source>
        <strain evidence="1 2">DSM 44215</strain>
    </source>
</reference>
<dbReference type="STRING" id="158898.SAMN04488548_1343509"/>
<gene>
    <name evidence="1" type="ORF">SAMN04488548_1343509</name>
</gene>
<sequence length="99" mass="10673">MIADRDRALLHAQIEILDPALRSHIGKVAAAVEASRGKHTATVVDRKASEDERIRAAARQSVCLEAITTACDALFAESVGVLPVHLSDEQTGRKSKTTR</sequence>
<proteinExistence type="predicted"/>
<name>A0A1H2KPL9_9ACTN</name>